<protein>
    <submittedName>
        <fullName evidence="3">Helix-turn-helix domain-containing protein</fullName>
    </submittedName>
</protein>
<name>A0A1M6IE02_9FIRM</name>
<dbReference type="InterPro" id="IPR050807">
    <property type="entry name" value="TransReg_Diox_bact_type"/>
</dbReference>
<feature type="domain" description="HTH cro/C1-type" evidence="2">
    <location>
        <begin position="12"/>
        <end position="66"/>
    </location>
</feature>
<dbReference type="PROSITE" id="PS50943">
    <property type="entry name" value="HTH_CROC1"/>
    <property type="match status" value="1"/>
</dbReference>
<proteinExistence type="predicted"/>
<dbReference type="EMBL" id="FQZP01000042">
    <property type="protein sequence ID" value="SHJ32688.1"/>
    <property type="molecule type" value="Genomic_DNA"/>
</dbReference>
<evidence type="ECO:0000256" key="1">
    <source>
        <dbReference type="ARBA" id="ARBA00023125"/>
    </source>
</evidence>
<keyword evidence="1" id="KW-0238">DNA-binding</keyword>
<dbReference type="CDD" id="cd00093">
    <property type="entry name" value="HTH_XRE"/>
    <property type="match status" value="1"/>
</dbReference>
<sequence>MNIDYKALGERIAKRRKVLNLTQDDVAEATGLSNNYISNIENNHSIPSIDTLLKICEAIDTTPNYLLLGITSRTDAEEDLRSQINERLKLCDQKKLKLIERFVSWVIDEDI</sequence>
<keyword evidence="4" id="KW-1185">Reference proteome</keyword>
<dbReference type="PANTHER" id="PTHR46797:SF2">
    <property type="entry name" value="TRANSCRIPTIONAL REGULATOR"/>
    <property type="match status" value="1"/>
</dbReference>
<gene>
    <name evidence="3" type="ORF">SAMN05444373_10423</name>
</gene>
<dbReference type="AlphaFoldDB" id="A0A1M6IE02"/>
<evidence type="ECO:0000259" key="2">
    <source>
        <dbReference type="PROSITE" id="PS50943"/>
    </source>
</evidence>
<dbReference type="GO" id="GO:0005829">
    <property type="term" value="C:cytosol"/>
    <property type="evidence" value="ECO:0007669"/>
    <property type="project" value="TreeGrafter"/>
</dbReference>
<dbReference type="SMART" id="SM00530">
    <property type="entry name" value="HTH_XRE"/>
    <property type="match status" value="1"/>
</dbReference>
<dbReference type="Pfam" id="PF01381">
    <property type="entry name" value="HTH_3"/>
    <property type="match status" value="1"/>
</dbReference>
<accession>A0A1M6IE02</accession>
<evidence type="ECO:0000313" key="3">
    <source>
        <dbReference type="EMBL" id="SHJ32688.1"/>
    </source>
</evidence>
<dbReference type="GO" id="GO:0003700">
    <property type="term" value="F:DNA-binding transcription factor activity"/>
    <property type="evidence" value="ECO:0007669"/>
    <property type="project" value="TreeGrafter"/>
</dbReference>
<dbReference type="Proteomes" id="UP000324781">
    <property type="component" value="Unassembled WGS sequence"/>
</dbReference>
<dbReference type="InterPro" id="IPR001387">
    <property type="entry name" value="Cro/C1-type_HTH"/>
</dbReference>
<reference evidence="3 4" key="1">
    <citation type="submission" date="2016-11" db="EMBL/GenBank/DDBJ databases">
        <authorList>
            <person name="Varghese N."/>
            <person name="Submissions S."/>
        </authorList>
    </citation>
    <scope>NUCLEOTIDE SEQUENCE [LARGE SCALE GENOMIC DNA]</scope>
    <source>
        <strain evidence="3 4">DSM 19027</strain>
    </source>
</reference>
<dbReference type="GO" id="GO:0003677">
    <property type="term" value="F:DNA binding"/>
    <property type="evidence" value="ECO:0007669"/>
    <property type="project" value="UniProtKB-KW"/>
</dbReference>
<dbReference type="PANTHER" id="PTHR46797">
    <property type="entry name" value="HTH-TYPE TRANSCRIPTIONAL REGULATOR"/>
    <property type="match status" value="1"/>
</dbReference>
<dbReference type="OrthoDB" id="9805605at2"/>
<dbReference type="SUPFAM" id="SSF47413">
    <property type="entry name" value="lambda repressor-like DNA-binding domains"/>
    <property type="match status" value="1"/>
</dbReference>
<dbReference type="Gene3D" id="1.10.260.40">
    <property type="entry name" value="lambda repressor-like DNA-binding domains"/>
    <property type="match status" value="1"/>
</dbReference>
<dbReference type="InterPro" id="IPR010982">
    <property type="entry name" value="Lambda_DNA-bd_dom_sf"/>
</dbReference>
<organism evidence="3 4">
    <name type="scientific">Thermoclostridium caenicola</name>
    <dbReference type="NCBI Taxonomy" id="659425"/>
    <lineage>
        <taxon>Bacteria</taxon>
        <taxon>Bacillati</taxon>
        <taxon>Bacillota</taxon>
        <taxon>Clostridia</taxon>
        <taxon>Eubacteriales</taxon>
        <taxon>Oscillospiraceae</taxon>
        <taxon>Thermoclostridium</taxon>
    </lineage>
</organism>
<evidence type="ECO:0000313" key="4">
    <source>
        <dbReference type="Proteomes" id="UP000324781"/>
    </source>
</evidence>
<dbReference type="RefSeq" id="WP_149679211.1">
    <property type="nucleotide sequence ID" value="NZ_DAONMB010000011.1"/>
</dbReference>